<sequence>MEQSIDLESYYAAHKIILVGDYLYFGQYQLDVSGPLKVVKEFDERIRNASKDFAVDYENEIYQLKEPYAKGSMKSILSLLEFLPNGKIIVYSPCIEKNNLFN</sequence>
<reference evidence="1 2" key="1">
    <citation type="submission" date="2014-04" db="EMBL/GenBank/DDBJ databases">
        <title>Draft genome sequence of Bacillus azotoformans MEV2011, a (co-) denitrifying strain unable to grow in the presence of oxygen.</title>
        <authorList>
            <person name="Nielsen M."/>
            <person name="Schreiber L."/>
            <person name="Finster K."/>
            <person name="Schramm A."/>
        </authorList>
    </citation>
    <scope>NUCLEOTIDE SEQUENCE [LARGE SCALE GENOMIC DNA]</scope>
    <source>
        <strain evidence="1 2">MEV2011</strain>
    </source>
</reference>
<name>A0A072NJR8_SCHAZ</name>
<gene>
    <name evidence="1" type="ORF">M670_03696</name>
</gene>
<accession>A0A072NJR8</accession>
<dbReference type="Proteomes" id="UP000027936">
    <property type="component" value="Unassembled WGS sequence"/>
</dbReference>
<organism evidence="1 2">
    <name type="scientific">Schinkia azotoformans MEV2011</name>
    <dbReference type="NCBI Taxonomy" id="1348973"/>
    <lineage>
        <taxon>Bacteria</taxon>
        <taxon>Bacillati</taxon>
        <taxon>Bacillota</taxon>
        <taxon>Bacilli</taxon>
        <taxon>Bacillales</taxon>
        <taxon>Bacillaceae</taxon>
        <taxon>Calidifontibacillus/Schinkia group</taxon>
        <taxon>Schinkia</taxon>
    </lineage>
</organism>
<evidence type="ECO:0000313" key="2">
    <source>
        <dbReference type="Proteomes" id="UP000027936"/>
    </source>
</evidence>
<protein>
    <submittedName>
        <fullName evidence="1">Uncharacterized protein</fullName>
    </submittedName>
</protein>
<dbReference type="RefSeq" id="WP_035197269.1">
    <property type="nucleotide sequence ID" value="NZ_JJRY01000018.1"/>
</dbReference>
<comment type="caution">
    <text evidence="1">The sequence shown here is derived from an EMBL/GenBank/DDBJ whole genome shotgun (WGS) entry which is preliminary data.</text>
</comment>
<dbReference type="EMBL" id="JJRY01000018">
    <property type="protein sequence ID" value="KEF37103.1"/>
    <property type="molecule type" value="Genomic_DNA"/>
</dbReference>
<proteinExistence type="predicted"/>
<dbReference type="PATRIC" id="fig|1348973.3.peg.3573"/>
<evidence type="ECO:0000313" key="1">
    <source>
        <dbReference type="EMBL" id="KEF37103.1"/>
    </source>
</evidence>
<dbReference type="AlphaFoldDB" id="A0A072NJR8"/>